<proteinExistence type="predicted"/>
<dbReference type="Pfam" id="PF24097">
    <property type="entry name" value="TMD_POM152"/>
    <property type="match status" value="1"/>
</dbReference>
<dbReference type="GO" id="GO:0070762">
    <property type="term" value="C:nuclear pore transmembrane ring"/>
    <property type="evidence" value="ECO:0007669"/>
    <property type="project" value="TreeGrafter"/>
</dbReference>
<reference evidence="7 8" key="1">
    <citation type="submission" date="2014-04" db="EMBL/GenBank/DDBJ databases">
        <authorList>
            <consortium name="DOE Joint Genome Institute"/>
            <person name="Kuo A."/>
            <person name="Zuccaro A."/>
            <person name="Kohler A."/>
            <person name="Nagy L.G."/>
            <person name="Floudas D."/>
            <person name="Copeland A."/>
            <person name="Barry K.W."/>
            <person name="Cichocki N."/>
            <person name="Veneault-Fourrey C."/>
            <person name="LaButti K."/>
            <person name="Lindquist E.A."/>
            <person name="Lipzen A."/>
            <person name="Lundell T."/>
            <person name="Morin E."/>
            <person name="Murat C."/>
            <person name="Sun H."/>
            <person name="Tunlid A."/>
            <person name="Henrissat B."/>
            <person name="Grigoriev I.V."/>
            <person name="Hibbett D.S."/>
            <person name="Martin F."/>
            <person name="Nordberg H.P."/>
            <person name="Cantor M.N."/>
            <person name="Hua S.X."/>
        </authorList>
    </citation>
    <scope>NUCLEOTIDE SEQUENCE [LARGE SCALE GENOMIC DNA]</scope>
    <source>
        <strain evidence="7 8">MAFF 305830</strain>
    </source>
</reference>
<dbReference type="OrthoDB" id="5529162at2759"/>
<dbReference type="Pfam" id="PF23664">
    <property type="entry name" value="Ig_Pom152"/>
    <property type="match status" value="2"/>
</dbReference>
<evidence type="ECO:0000259" key="2">
    <source>
        <dbReference type="Pfam" id="PF23664"/>
    </source>
</evidence>
<dbReference type="InterPro" id="IPR056542">
    <property type="entry name" value="Ig-like_POM152_1st"/>
</dbReference>
<feature type="transmembrane region" description="Helical" evidence="1">
    <location>
        <begin position="47"/>
        <end position="67"/>
    </location>
</feature>
<evidence type="ECO:0000259" key="4">
    <source>
        <dbReference type="Pfam" id="PF24312"/>
    </source>
</evidence>
<dbReference type="InterPro" id="IPR056544">
    <property type="entry name" value="Ig_POM152"/>
</dbReference>
<keyword evidence="1" id="KW-0812">Transmembrane</keyword>
<dbReference type="Pfam" id="PF24527">
    <property type="entry name" value="Ig-like_Pom152_9"/>
    <property type="match status" value="1"/>
</dbReference>
<dbReference type="PANTHER" id="PTHR28206:SF1">
    <property type="entry name" value="NUCLEOPORIN POM152"/>
    <property type="match status" value="1"/>
</dbReference>
<organism evidence="7 8">
    <name type="scientific">Serendipita vermifera MAFF 305830</name>
    <dbReference type="NCBI Taxonomy" id="933852"/>
    <lineage>
        <taxon>Eukaryota</taxon>
        <taxon>Fungi</taxon>
        <taxon>Dikarya</taxon>
        <taxon>Basidiomycota</taxon>
        <taxon>Agaricomycotina</taxon>
        <taxon>Agaricomycetes</taxon>
        <taxon>Sebacinales</taxon>
        <taxon>Serendipitaceae</taxon>
        <taxon>Serendipita</taxon>
    </lineage>
</organism>
<keyword evidence="1" id="KW-1133">Transmembrane helix</keyword>
<evidence type="ECO:0008006" key="9">
    <source>
        <dbReference type="Google" id="ProtNLM"/>
    </source>
</evidence>
<evidence type="ECO:0000313" key="8">
    <source>
        <dbReference type="Proteomes" id="UP000054097"/>
    </source>
</evidence>
<feature type="domain" description="Nucleoporin POM152 first Ig-like" evidence="5">
    <location>
        <begin position="155"/>
        <end position="316"/>
    </location>
</feature>
<reference evidence="8" key="2">
    <citation type="submission" date="2015-01" db="EMBL/GenBank/DDBJ databases">
        <title>Evolutionary Origins and Diversification of the Mycorrhizal Mutualists.</title>
        <authorList>
            <consortium name="DOE Joint Genome Institute"/>
            <consortium name="Mycorrhizal Genomics Consortium"/>
            <person name="Kohler A."/>
            <person name="Kuo A."/>
            <person name="Nagy L.G."/>
            <person name="Floudas D."/>
            <person name="Copeland A."/>
            <person name="Barry K.W."/>
            <person name="Cichocki N."/>
            <person name="Veneault-Fourrey C."/>
            <person name="LaButti K."/>
            <person name="Lindquist E.A."/>
            <person name="Lipzen A."/>
            <person name="Lundell T."/>
            <person name="Morin E."/>
            <person name="Murat C."/>
            <person name="Riley R."/>
            <person name="Ohm R."/>
            <person name="Sun H."/>
            <person name="Tunlid A."/>
            <person name="Henrissat B."/>
            <person name="Grigoriev I.V."/>
            <person name="Hibbett D.S."/>
            <person name="Martin F."/>
        </authorList>
    </citation>
    <scope>NUCLEOTIDE SEQUENCE [LARGE SCALE GENOMIC DNA]</scope>
    <source>
        <strain evidence="8">MAFF 305830</strain>
    </source>
</reference>
<gene>
    <name evidence="7" type="ORF">M408DRAFT_235305</name>
</gene>
<feature type="transmembrane region" description="Helical" evidence="1">
    <location>
        <begin position="20"/>
        <end position="41"/>
    </location>
</feature>
<feature type="domain" description="Nucleoporin POM152 immunoglobulin-like" evidence="2">
    <location>
        <begin position="559"/>
        <end position="661"/>
    </location>
</feature>
<feature type="domain" description="Nucleoporin POM152 N-terminal transmembrane" evidence="3">
    <location>
        <begin position="14"/>
        <end position="97"/>
    </location>
</feature>
<feature type="domain" description="Nucleoporin POM152 immunoglobulin-like" evidence="2">
    <location>
        <begin position="895"/>
        <end position="970"/>
    </location>
</feature>
<dbReference type="GO" id="GO:0017056">
    <property type="term" value="F:structural constituent of nuclear pore"/>
    <property type="evidence" value="ECO:0007669"/>
    <property type="project" value="InterPro"/>
</dbReference>
<dbReference type="Pfam" id="PF24519">
    <property type="entry name" value="Ig-like_Pom152_1"/>
    <property type="match status" value="1"/>
</dbReference>
<dbReference type="InterPro" id="IPR056541">
    <property type="entry name" value="Ig-like_POM152"/>
</dbReference>
<dbReference type="InterPro" id="IPR056543">
    <property type="entry name" value="Ig-like_POM152_9th"/>
</dbReference>
<feature type="domain" description="Nucleoporin POM152 Ig-like" evidence="4">
    <location>
        <begin position="768"/>
        <end position="854"/>
    </location>
</feature>
<dbReference type="InterPro" id="IPR056540">
    <property type="entry name" value="TMD_POM152"/>
</dbReference>
<evidence type="ECO:0000256" key="1">
    <source>
        <dbReference type="SAM" id="Phobius"/>
    </source>
</evidence>
<dbReference type="InterPro" id="IPR037701">
    <property type="entry name" value="Pom152"/>
</dbReference>
<evidence type="ECO:0000313" key="7">
    <source>
        <dbReference type="EMBL" id="KIM31580.1"/>
    </source>
</evidence>
<feature type="domain" description="Nucleoporin POM152 ninth Ig-like" evidence="6">
    <location>
        <begin position="1091"/>
        <end position="1163"/>
    </location>
</feature>
<evidence type="ECO:0000259" key="5">
    <source>
        <dbReference type="Pfam" id="PF24519"/>
    </source>
</evidence>
<keyword evidence="8" id="KW-1185">Reference proteome</keyword>
<dbReference type="HOGENOM" id="CLU_002415_0_0_1"/>
<name>A0A0C3B441_SERVB</name>
<dbReference type="EMBL" id="KN824281">
    <property type="protein sequence ID" value="KIM31580.1"/>
    <property type="molecule type" value="Genomic_DNA"/>
</dbReference>
<dbReference type="Proteomes" id="UP000054097">
    <property type="component" value="Unassembled WGS sequence"/>
</dbReference>
<evidence type="ECO:0000259" key="3">
    <source>
        <dbReference type="Pfam" id="PF24097"/>
    </source>
</evidence>
<dbReference type="STRING" id="933852.A0A0C3B441"/>
<dbReference type="Pfam" id="PF24312">
    <property type="entry name" value="Ig-like_POM152"/>
    <property type="match status" value="2"/>
</dbReference>
<accession>A0A0C3B441</accession>
<keyword evidence="1" id="KW-0472">Membrane</keyword>
<dbReference type="GO" id="GO:0006999">
    <property type="term" value="P:nuclear pore organization"/>
    <property type="evidence" value="ECO:0007669"/>
    <property type="project" value="TreeGrafter"/>
</dbReference>
<evidence type="ECO:0000259" key="6">
    <source>
        <dbReference type="Pfam" id="PF24527"/>
    </source>
</evidence>
<dbReference type="AlphaFoldDB" id="A0A0C3B441"/>
<feature type="domain" description="Nucleoporin POM152 Ig-like" evidence="4">
    <location>
        <begin position="453"/>
        <end position="554"/>
    </location>
</feature>
<protein>
    <recommendedName>
        <fullName evidence="9">Nucleoporin POM152</fullName>
    </recommendedName>
</protein>
<dbReference type="GO" id="GO:0006606">
    <property type="term" value="P:protein import into nucleus"/>
    <property type="evidence" value="ECO:0007669"/>
    <property type="project" value="TreeGrafter"/>
</dbReference>
<sequence>MAANGPRIPERLIDAPSQRLYILSLGLALQALKLVAFFTSLIEGNSITYFLKWMLCDAAFLLFLRFLRIPLLTFRWQSSALQIALLGMVNWLMFGNYTISFSFASVVPTLVYNLWVRLRGDYVGINGYTVSFTELLRGDKHLIGQHTVKLSPISTAKLNPYLESICIPPHIGHAFVPILFNNTDPSQITYKLTQHTADPSVTSAPSSTVTVRKKDILTHVDWSQSESPSEEGGGVVTTLSEDEAFDLEFGESDDPRAVAHQQHQQQQVAQHQKSLPELQRTQRLRWIRVTKPGTLRLESVVDGRTDVRLRDSEVPVVMCPTALFAPAEKAKENWKEKVSCRGDKEVLVMLMVGVPPMSLEYQRVLGNKKEETTVEGIDPVHKEGDARALTSKELRIPLALTLDELGEHVYTLNTITDGLGNTVDLTLPLSPHHRTKVPHDITRTISVLKPAEFSFNDCRGGRTVDLLQGKDAQLQFIAGHHDERDGPWKLSVQFTPLAGADVGKGGKGKNTPWVKEITAKGKFKKLRVEAPGEYKLLAAQGQVCKGDILSPELCRVVEVPMPKAEIEWRKLHECSGDVGVTANLVLHGTPPFTVFHTTSHNGGAEVTNSTVINGSRGEITLQPGHKGSYVYRLTALSDAHYDRIPLQSEPIKQTVHPLANANFAGNNRGAREKTVQSCSGDVVDVPVSLDGTAPWTLELQVVGPSGITEKMSIPGIKSNEHTLKVKIPKEVDRDGGTILVDLISVEDANGCKRSLAVPGVTVNVRRVKPTAKFYSKDGQRKVEILMGETAHLPLRLTGDGPWTVEYRDVKFPRNPKKQRVKSANDVIAVEAEGTYEIISVRDLHCPGDVVVPEHTYTVSWVPRPAARILDTVRTPQVANGSYIRPPVCVFTDDHIILDLRGSPPFQVNYDIKHGKDRPEKHSFTSLQTEHRVQLQTSKPGRVVYEVSSVGDARYSVKEDHGKEQHPRWEQQVLARPSAYFKTDTRLSYCLNDAFMPRPESHLSNDGVVVLEGKAPFMVSFSIHNLASSETRQEIKEFTSHEWHLSFPEYVFSTVGSYLITINSVRDASSCEEIVDETTQRSIWVDVAETAMIVPYERRTDVCVGDLLQFQLEGTAPWTITYRFNNKVQKTIQKTPKYTTVANVPGEFSVVSIAHQQAQCQTSVSDVRLLIHEIPSAQVSHGSRFEENIREGEQAEIVFTLIGEPPFTFTYQRAELAQYARGRKPKVLETHTVAGVMSTEYSIFSSAEGTWTVTFIADKWCRYPPAKTDPSIEAV</sequence>
<dbReference type="PANTHER" id="PTHR28206">
    <property type="entry name" value="NUCLEOPORIN POM152"/>
    <property type="match status" value="1"/>
</dbReference>